<organism evidence="1 2">
    <name type="scientific">Pseudomonas guineae</name>
    <dbReference type="NCBI Taxonomy" id="425504"/>
    <lineage>
        <taxon>Bacteria</taxon>
        <taxon>Pseudomonadati</taxon>
        <taxon>Pseudomonadota</taxon>
        <taxon>Gammaproteobacteria</taxon>
        <taxon>Pseudomonadales</taxon>
        <taxon>Pseudomonadaceae</taxon>
        <taxon>Pseudomonas</taxon>
    </lineage>
</organism>
<evidence type="ECO:0000313" key="2">
    <source>
        <dbReference type="Proteomes" id="UP000243606"/>
    </source>
</evidence>
<sequence>MSNSDKSHYAHESINLDHLDAFPLVKELVIELSERTQAPIELVLASVLSVISLLTQQLINVQRPGGMIGPVSLIIILIAASGERKTTVESILLAYIWEAVRAYLALHKKALGIWTIRIDAWEVRKKKIQVDMAKEPIDSDEYLMLEKELLLHQEKKPERPRGMKLIYEDATMAALLKGMRLDSPSAALMSSEGISILKGALNDFGKINALWSGTNIEVDRASVEGCSLHDARLTICMMLQHEVLHDYLEGKGHLARSVGLLSRSLTFQPESTQGTRFISNRIMNNSALDKYTEKVKFLLTKNAEMLNNLSSEKILIEFDPDAEDWWISTYNRIEAGLQEGGEFDRSKDHASKLSENIARIAASLHFFEHGTRVITLKELKAAEHIAFHCSKTFRKKFMFMPKIENDAEILLNWLQARTKGSKVFPYVDKNTILRYGPAKLRSIIKLGPVLDCLIRTGRVRELTNHKPTRIEIIY</sequence>
<dbReference type="AlphaFoldDB" id="A0A1I3HCA6"/>
<dbReference type="STRING" id="425504.SAMN05216206_1910"/>
<proteinExistence type="predicted"/>
<dbReference type="RefSeq" id="WP_090241721.1">
    <property type="nucleotide sequence ID" value="NZ_FOQL01000002.1"/>
</dbReference>
<evidence type="ECO:0008006" key="3">
    <source>
        <dbReference type="Google" id="ProtNLM"/>
    </source>
</evidence>
<dbReference type="InterPro" id="IPR025048">
    <property type="entry name" value="DUF3987"/>
</dbReference>
<accession>A0A1I3HCA6</accession>
<protein>
    <recommendedName>
        <fullName evidence="3">DUF3987 domain-containing protein</fullName>
    </recommendedName>
</protein>
<dbReference type="EMBL" id="FOQL01000002">
    <property type="protein sequence ID" value="SFI33281.1"/>
    <property type="molecule type" value="Genomic_DNA"/>
</dbReference>
<dbReference type="Proteomes" id="UP000243606">
    <property type="component" value="Unassembled WGS sequence"/>
</dbReference>
<gene>
    <name evidence="1" type="ORF">SAMN05216206_1910</name>
</gene>
<keyword evidence="2" id="KW-1185">Reference proteome</keyword>
<reference evidence="2" key="1">
    <citation type="submission" date="2016-10" db="EMBL/GenBank/DDBJ databases">
        <authorList>
            <person name="Varghese N."/>
            <person name="Submissions S."/>
        </authorList>
    </citation>
    <scope>NUCLEOTIDE SEQUENCE [LARGE SCALE GENOMIC DNA]</scope>
    <source>
        <strain evidence="2">LMG 24016</strain>
    </source>
</reference>
<dbReference type="OrthoDB" id="9067983at2"/>
<name>A0A1I3HCA6_9PSED</name>
<dbReference type="Pfam" id="PF13148">
    <property type="entry name" value="DUF3987"/>
    <property type="match status" value="1"/>
</dbReference>
<evidence type="ECO:0000313" key="1">
    <source>
        <dbReference type="EMBL" id="SFI33281.1"/>
    </source>
</evidence>